<feature type="domain" description="N-acetyltransferase" evidence="1">
    <location>
        <begin position="134"/>
        <end position="270"/>
    </location>
</feature>
<keyword evidence="2" id="KW-0808">Transferase</keyword>
<gene>
    <name evidence="2" type="ORF">BVG16_02640</name>
</gene>
<dbReference type="STRING" id="1324314.BVG16_02640"/>
<organism evidence="2 3">
    <name type="scientific">Paenibacillus selenitireducens</name>
    <dbReference type="NCBI Taxonomy" id="1324314"/>
    <lineage>
        <taxon>Bacteria</taxon>
        <taxon>Bacillati</taxon>
        <taxon>Bacillota</taxon>
        <taxon>Bacilli</taxon>
        <taxon>Bacillales</taxon>
        <taxon>Paenibacillaceae</taxon>
        <taxon>Paenibacillus</taxon>
    </lineage>
</organism>
<keyword evidence="3" id="KW-1185">Reference proteome</keyword>
<dbReference type="GO" id="GO:0016747">
    <property type="term" value="F:acyltransferase activity, transferring groups other than amino-acyl groups"/>
    <property type="evidence" value="ECO:0007669"/>
    <property type="project" value="InterPro"/>
</dbReference>
<reference evidence="2 3" key="1">
    <citation type="submission" date="2017-01" db="EMBL/GenBank/DDBJ databases">
        <title>Genome analysis of Paenibacillus selenitrireducens ES3-24.</title>
        <authorList>
            <person name="Xu D."/>
            <person name="Yao R."/>
            <person name="Zheng S."/>
        </authorList>
    </citation>
    <scope>NUCLEOTIDE SEQUENCE [LARGE SCALE GENOMIC DNA]</scope>
    <source>
        <strain evidence="2 3">ES3-24</strain>
    </source>
</reference>
<protein>
    <submittedName>
        <fullName evidence="2">GNAT family N-acetyltransferase</fullName>
    </submittedName>
</protein>
<sequence>MSTIIPSIELMERIEQSEIDYMADRMGAISERPNNPEGVEVVQIGQATCFYSKTMPWPAFNTVKGIRNEDADTIDAILSFYQRRDRKPQFEIVPSLAEQPILQHLAKRGFYASGTHASLYIQPTMEVKNKAEDVIIHEIQEDEFEIYANIHCRGTGLSLDGIPYVAANNKVLYYRPNWKFFMAYVREVPAAVGVMHMKNKVTSLTFAATLPEFRRMGLQQALLYKRIEGAAREGCDLVVGQCSFLSQSHRNMERAGMRLGYVRTTWTSIE</sequence>
<evidence type="ECO:0000313" key="2">
    <source>
        <dbReference type="EMBL" id="OPA81237.1"/>
    </source>
</evidence>
<evidence type="ECO:0000259" key="1">
    <source>
        <dbReference type="PROSITE" id="PS51186"/>
    </source>
</evidence>
<dbReference type="Proteomes" id="UP000190188">
    <property type="component" value="Unassembled WGS sequence"/>
</dbReference>
<dbReference type="Gene3D" id="3.40.630.30">
    <property type="match status" value="1"/>
</dbReference>
<dbReference type="OrthoDB" id="2350893at2"/>
<dbReference type="EMBL" id="MSZX01000001">
    <property type="protein sequence ID" value="OPA81237.1"/>
    <property type="molecule type" value="Genomic_DNA"/>
</dbReference>
<evidence type="ECO:0000313" key="3">
    <source>
        <dbReference type="Proteomes" id="UP000190188"/>
    </source>
</evidence>
<dbReference type="SUPFAM" id="SSF55729">
    <property type="entry name" value="Acyl-CoA N-acyltransferases (Nat)"/>
    <property type="match status" value="1"/>
</dbReference>
<accession>A0A1T2XMZ7</accession>
<dbReference type="InterPro" id="IPR016181">
    <property type="entry name" value="Acyl_CoA_acyltransferase"/>
</dbReference>
<dbReference type="AlphaFoldDB" id="A0A1T2XMZ7"/>
<dbReference type="PROSITE" id="PS51186">
    <property type="entry name" value="GNAT"/>
    <property type="match status" value="1"/>
</dbReference>
<comment type="caution">
    <text evidence="2">The sequence shown here is derived from an EMBL/GenBank/DDBJ whole genome shotgun (WGS) entry which is preliminary data.</text>
</comment>
<dbReference type="RefSeq" id="WP_078496970.1">
    <property type="nucleotide sequence ID" value="NZ_MSZX01000001.1"/>
</dbReference>
<dbReference type="InterPro" id="IPR000182">
    <property type="entry name" value="GNAT_dom"/>
</dbReference>
<proteinExistence type="predicted"/>
<name>A0A1T2XMZ7_9BACL</name>